<reference evidence="1 2" key="1">
    <citation type="submission" date="2016-02" db="EMBL/GenBank/DDBJ databases">
        <title>Anaerosporomusa subterraneum gen. nov., sp. nov., a spore-forming obligate anaerobe isolated from saprolite.</title>
        <authorList>
            <person name="Choi J.K."/>
            <person name="Shah M."/>
            <person name="Yee N."/>
        </authorList>
    </citation>
    <scope>NUCLEOTIDE SEQUENCE [LARGE SCALE GENOMIC DNA]</scope>
    <source>
        <strain evidence="1 2">RU4</strain>
    </source>
</reference>
<dbReference type="OrthoDB" id="3034917at2"/>
<protein>
    <recommendedName>
        <fullName evidence="3">DUF4363 domain-containing protein</fullName>
    </recommendedName>
</protein>
<dbReference type="STRING" id="1794912.AXX12_14300"/>
<evidence type="ECO:0000313" key="1">
    <source>
        <dbReference type="EMBL" id="KYZ75322.1"/>
    </source>
</evidence>
<dbReference type="Pfam" id="PF14276">
    <property type="entry name" value="DUF4363"/>
    <property type="match status" value="1"/>
</dbReference>
<dbReference type="Proteomes" id="UP000076268">
    <property type="component" value="Unassembled WGS sequence"/>
</dbReference>
<proteinExistence type="predicted"/>
<dbReference type="InterPro" id="IPR025373">
    <property type="entry name" value="DUF4363"/>
</dbReference>
<organism evidence="1 2">
    <name type="scientific">Anaerosporomusa subterranea</name>
    <dbReference type="NCBI Taxonomy" id="1794912"/>
    <lineage>
        <taxon>Bacteria</taxon>
        <taxon>Bacillati</taxon>
        <taxon>Bacillota</taxon>
        <taxon>Negativicutes</taxon>
        <taxon>Acetonemataceae</taxon>
        <taxon>Anaerosporomusa</taxon>
    </lineage>
</organism>
<dbReference type="RefSeq" id="WP_066245009.1">
    <property type="nucleotide sequence ID" value="NZ_LSGP01000025.1"/>
</dbReference>
<evidence type="ECO:0008006" key="3">
    <source>
        <dbReference type="Google" id="ProtNLM"/>
    </source>
</evidence>
<accession>A0A154BN14</accession>
<dbReference type="PROSITE" id="PS51257">
    <property type="entry name" value="PROKAR_LIPOPROTEIN"/>
    <property type="match status" value="1"/>
</dbReference>
<gene>
    <name evidence="1" type="ORF">AXX12_14300</name>
</gene>
<dbReference type="AlphaFoldDB" id="A0A154BN14"/>
<name>A0A154BN14_ANASB</name>
<dbReference type="EMBL" id="LSGP01000025">
    <property type="protein sequence ID" value="KYZ75322.1"/>
    <property type="molecule type" value="Genomic_DNA"/>
</dbReference>
<sequence>MLYNTNKGLIKRSVISIFLVGSVLFTASCALITKPLDNRTGFSKYLMQVETSIRSEDWSNAETNLEDAKKAWKKIKPLMQVDIDHDYIKDIEDGFEQLDAYLYTKDKSNALASILLVESTWRNIGSL</sequence>
<evidence type="ECO:0000313" key="2">
    <source>
        <dbReference type="Proteomes" id="UP000076268"/>
    </source>
</evidence>
<keyword evidence="2" id="KW-1185">Reference proteome</keyword>
<comment type="caution">
    <text evidence="1">The sequence shown here is derived from an EMBL/GenBank/DDBJ whole genome shotgun (WGS) entry which is preliminary data.</text>
</comment>